<name>A0ABW7EJA5_9BURK</name>
<dbReference type="Proteomes" id="UP001606300">
    <property type="component" value="Unassembled WGS sequence"/>
</dbReference>
<keyword evidence="3" id="KW-0808">Transferase</keyword>
<keyword evidence="2" id="KW-0663">Pyridoxal phosphate</keyword>
<organism evidence="3 4">
    <name type="scientific">Pelomonas dachongensis</name>
    <dbReference type="NCBI Taxonomy" id="3299029"/>
    <lineage>
        <taxon>Bacteria</taxon>
        <taxon>Pseudomonadati</taxon>
        <taxon>Pseudomonadota</taxon>
        <taxon>Betaproteobacteria</taxon>
        <taxon>Burkholderiales</taxon>
        <taxon>Sphaerotilaceae</taxon>
        <taxon>Roseateles</taxon>
    </lineage>
</organism>
<proteinExistence type="inferred from homology"/>
<keyword evidence="4" id="KW-1185">Reference proteome</keyword>
<sequence>MSPRQPTHPTFGWDNLGGDRDSGLPAIDDLPHRQLLTSGRAALLAACRALGVQPGDTVLAPSYHCPTLVAPLREAGADVQFYPLGPDGLPALDAITPAPRAKAIVVAQLFGLPRSLAAVRAWCDRLGIALVEDCAHSFFGQAGERPVGHWGELATASITKFFPVPEAGLLASARPLPALTLQPAGARQQVKAWVNALERSSEHGRLTGLNTALGALFRAKNGAPRPPAHAAPPRALSEAEHLATCDLSRAGQAPTALAQRLFKLPRQRIVARRRAHFEALYQRTLHLPGARPLLGALPAQAAPYVMPLWVDEPESVYAALRAAGCAVFRWDRVWPGVPHFHDDHGARWRTHVLQLLCHQDLDDAMLASTCDVLTQSLKK</sequence>
<accession>A0ABW7EJA5</accession>
<dbReference type="PANTHER" id="PTHR30244">
    <property type="entry name" value="TRANSAMINASE"/>
    <property type="match status" value="1"/>
</dbReference>
<dbReference type="EMBL" id="JBIGHY010000002">
    <property type="protein sequence ID" value="MFG6413546.1"/>
    <property type="molecule type" value="Genomic_DNA"/>
</dbReference>
<evidence type="ECO:0000313" key="3">
    <source>
        <dbReference type="EMBL" id="MFG6413546.1"/>
    </source>
</evidence>
<dbReference type="InterPro" id="IPR015424">
    <property type="entry name" value="PyrdxlP-dep_Trfase"/>
</dbReference>
<dbReference type="RefSeq" id="WP_394469626.1">
    <property type="nucleotide sequence ID" value="NZ_JBIGHY010000002.1"/>
</dbReference>
<evidence type="ECO:0000256" key="1">
    <source>
        <dbReference type="ARBA" id="ARBA00037999"/>
    </source>
</evidence>
<dbReference type="Pfam" id="PF01041">
    <property type="entry name" value="DegT_DnrJ_EryC1"/>
    <property type="match status" value="1"/>
</dbReference>
<reference evidence="3 4" key="1">
    <citation type="submission" date="2024-09" db="EMBL/GenBank/DDBJ databases">
        <title>Novel species of the genus Pelomonas and Roseateles isolated from streams.</title>
        <authorList>
            <person name="Lu H."/>
        </authorList>
    </citation>
    <scope>NUCLEOTIDE SEQUENCE [LARGE SCALE GENOMIC DNA]</scope>
    <source>
        <strain evidence="3 4">DC23W</strain>
    </source>
</reference>
<protein>
    <submittedName>
        <fullName evidence="3">DegT/DnrJ/EryC1/StrS family aminotransferase</fullName>
    </submittedName>
</protein>
<dbReference type="InterPro" id="IPR000653">
    <property type="entry name" value="DegT/StrS_aminotransferase"/>
</dbReference>
<comment type="similarity">
    <text evidence="1 2">Belongs to the DegT/DnrJ/EryC1 family.</text>
</comment>
<gene>
    <name evidence="3" type="ORF">ACG02S_06500</name>
</gene>
<dbReference type="PANTHER" id="PTHR30244:SF34">
    <property type="entry name" value="DTDP-4-AMINO-4,6-DIDEOXYGALACTOSE TRANSAMINASE"/>
    <property type="match status" value="1"/>
</dbReference>
<evidence type="ECO:0000313" key="4">
    <source>
        <dbReference type="Proteomes" id="UP001606300"/>
    </source>
</evidence>
<comment type="caution">
    <text evidence="3">The sequence shown here is derived from an EMBL/GenBank/DDBJ whole genome shotgun (WGS) entry which is preliminary data.</text>
</comment>
<dbReference type="SUPFAM" id="SSF53383">
    <property type="entry name" value="PLP-dependent transferases"/>
    <property type="match status" value="1"/>
</dbReference>
<dbReference type="Gene3D" id="3.40.640.10">
    <property type="entry name" value="Type I PLP-dependent aspartate aminotransferase-like (Major domain)"/>
    <property type="match status" value="1"/>
</dbReference>
<dbReference type="GO" id="GO:0008483">
    <property type="term" value="F:transaminase activity"/>
    <property type="evidence" value="ECO:0007669"/>
    <property type="project" value="UniProtKB-KW"/>
</dbReference>
<keyword evidence="3" id="KW-0032">Aminotransferase</keyword>
<evidence type="ECO:0000256" key="2">
    <source>
        <dbReference type="RuleBase" id="RU004508"/>
    </source>
</evidence>
<dbReference type="InterPro" id="IPR015421">
    <property type="entry name" value="PyrdxlP-dep_Trfase_major"/>
</dbReference>